<protein>
    <submittedName>
        <fullName evidence="3">Uncharacterized protein</fullName>
    </submittedName>
</protein>
<keyword evidence="2" id="KW-1133">Transmembrane helix</keyword>
<dbReference type="EMBL" id="BGZK01002881">
    <property type="protein sequence ID" value="GBP97151.1"/>
    <property type="molecule type" value="Genomic_DNA"/>
</dbReference>
<dbReference type="AlphaFoldDB" id="A0A4C2A8G9"/>
<accession>A0A4C2A8G9</accession>
<dbReference type="Proteomes" id="UP000299102">
    <property type="component" value="Unassembled WGS sequence"/>
</dbReference>
<evidence type="ECO:0000313" key="3">
    <source>
        <dbReference type="EMBL" id="GBP97151.1"/>
    </source>
</evidence>
<keyword evidence="2" id="KW-0472">Membrane</keyword>
<keyword evidence="4" id="KW-1185">Reference proteome</keyword>
<evidence type="ECO:0000256" key="1">
    <source>
        <dbReference type="SAM" id="MobiDB-lite"/>
    </source>
</evidence>
<name>A0A4C2A8G9_EUMVA</name>
<reference evidence="3 4" key="1">
    <citation type="journal article" date="2019" name="Commun. Biol.">
        <title>The bagworm genome reveals a unique fibroin gene that provides high tensile strength.</title>
        <authorList>
            <person name="Kono N."/>
            <person name="Nakamura H."/>
            <person name="Ohtoshi R."/>
            <person name="Tomita M."/>
            <person name="Numata K."/>
            <person name="Arakawa K."/>
        </authorList>
    </citation>
    <scope>NUCLEOTIDE SEQUENCE [LARGE SCALE GENOMIC DNA]</scope>
</reference>
<feature type="transmembrane region" description="Helical" evidence="2">
    <location>
        <begin position="50"/>
        <end position="72"/>
    </location>
</feature>
<organism evidence="3 4">
    <name type="scientific">Eumeta variegata</name>
    <name type="common">Bagworm moth</name>
    <name type="synonym">Eumeta japonica</name>
    <dbReference type="NCBI Taxonomy" id="151549"/>
    <lineage>
        <taxon>Eukaryota</taxon>
        <taxon>Metazoa</taxon>
        <taxon>Ecdysozoa</taxon>
        <taxon>Arthropoda</taxon>
        <taxon>Hexapoda</taxon>
        <taxon>Insecta</taxon>
        <taxon>Pterygota</taxon>
        <taxon>Neoptera</taxon>
        <taxon>Endopterygota</taxon>
        <taxon>Lepidoptera</taxon>
        <taxon>Glossata</taxon>
        <taxon>Ditrysia</taxon>
        <taxon>Tineoidea</taxon>
        <taxon>Psychidae</taxon>
        <taxon>Oiketicinae</taxon>
        <taxon>Eumeta</taxon>
    </lineage>
</organism>
<evidence type="ECO:0000313" key="4">
    <source>
        <dbReference type="Proteomes" id="UP000299102"/>
    </source>
</evidence>
<feature type="region of interest" description="Disordered" evidence="1">
    <location>
        <begin position="1"/>
        <end position="20"/>
    </location>
</feature>
<gene>
    <name evidence="3" type="ORF">EVAR_69574_1</name>
</gene>
<proteinExistence type="predicted"/>
<keyword evidence="2" id="KW-0812">Transmembrane</keyword>
<comment type="caution">
    <text evidence="3">The sequence shown here is derived from an EMBL/GenBank/DDBJ whole genome shotgun (WGS) entry which is preliminary data.</text>
</comment>
<sequence>MSLRATRESSSLMDTRNSREVRRSALPASCGGIVHLMNEDRWRNCCRIELEWLVIIIFALATHLDTFIIIIAQPSASRND</sequence>
<evidence type="ECO:0000256" key="2">
    <source>
        <dbReference type="SAM" id="Phobius"/>
    </source>
</evidence>